<dbReference type="InterPro" id="IPR015943">
    <property type="entry name" value="WD40/YVTN_repeat-like_dom_sf"/>
</dbReference>
<feature type="signal peptide" evidence="1">
    <location>
        <begin position="1"/>
        <end position="21"/>
    </location>
</feature>
<sequence length="249" mass="28049">MKGWLAPLAALLLATAPAARADTEWTLVATYPHDKGAFTQGLIFLDGALYESTGRNGASEIRQVRLKDGKVLRSAPIAMRYFGEGMTNWGSELLSLTWRHGTGFRWDRATFRQTGTFRYSGEGWGLTQDGKRLILSDGTNRLRFLDPESFEETGHVNVSWNGKPVRLLNELEYVKGEVLANIWLTDRIARIDPKTGKVIDWIDLTPLARRQPVTDADAVLNGIAYDAKHDRLFVTGKNWPSLYEIKLKR</sequence>
<organism evidence="2 3">
    <name type="scientific">Sphingobium jiangsuense</name>
    <dbReference type="NCBI Taxonomy" id="870476"/>
    <lineage>
        <taxon>Bacteria</taxon>
        <taxon>Pseudomonadati</taxon>
        <taxon>Pseudomonadota</taxon>
        <taxon>Alphaproteobacteria</taxon>
        <taxon>Sphingomonadales</taxon>
        <taxon>Sphingomonadaceae</taxon>
        <taxon>Sphingobium</taxon>
    </lineage>
</organism>
<feature type="chain" id="PRO_5030745049" evidence="1">
    <location>
        <begin position="22"/>
        <end position="249"/>
    </location>
</feature>
<keyword evidence="2" id="KW-0012">Acyltransferase</keyword>
<dbReference type="InterPro" id="IPR011044">
    <property type="entry name" value="Quino_amine_DH_bsu"/>
</dbReference>
<evidence type="ECO:0000313" key="2">
    <source>
        <dbReference type="EMBL" id="MBB3926166.1"/>
    </source>
</evidence>
<dbReference type="EC" id="2.3.2.5" evidence="2"/>
<dbReference type="RefSeq" id="WP_188071697.1">
    <property type="nucleotide sequence ID" value="NZ_BSPS01000053.1"/>
</dbReference>
<protein>
    <submittedName>
        <fullName evidence="2">Glutaminyl-peptide cyclotransferase</fullName>
        <ecNumber evidence="2">2.3.2.5</ecNumber>
    </submittedName>
</protein>
<dbReference type="Gene3D" id="2.130.10.10">
    <property type="entry name" value="YVTN repeat-like/Quinoprotein amine dehydrogenase"/>
    <property type="match status" value="1"/>
</dbReference>
<keyword evidence="3" id="KW-1185">Reference proteome</keyword>
<proteinExistence type="predicted"/>
<dbReference type="SUPFAM" id="SSF50969">
    <property type="entry name" value="YVTN repeat-like/Quinoprotein amine dehydrogenase"/>
    <property type="match status" value="1"/>
</dbReference>
<gene>
    <name evidence="2" type="ORF">GGR43_001881</name>
</gene>
<keyword evidence="1" id="KW-0732">Signal</keyword>
<evidence type="ECO:0000256" key="1">
    <source>
        <dbReference type="SAM" id="SignalP"/>
    </source>
</evidence>
<dbReference type="PANTHER" id="PTHR31270">
    <property type="entry name" value="GLUTAMINYL-PEPTIDE CYCLOTRANSFERASE"/>
    <property type="match status" value="1"/>
</dbReference>
<evidence type="ECO:0000313" key="3">
    <source>
        <dbReference type="Proteomes" id="UP000571950"/>
    </source>
</evidence>
<reference evidence="2 3" key="1">
    <citation type="submission" date="2020-08" db="EMBL/GenBank/DDBJ databases">
        <title>Genomic Encyclopedia of Type Strains, Phase IV (KMG-IV): sequencing the most valuable type-strain genomes for metagenomic binning, comparative biology and taxonomic classification.</title>
        <authorList>
            <person name="Goeker M."/>
        </authorList>
    </citation>
    <scope>NUCLEOTIDE SEQUENCE [LARGE SCALE GENOMIC DNA]</scope>
    <source>
        <strain evidence="2 3">DSM 26189</strain>
    </source>
</reference>
<dbReference type="AlphaFoldDB" id="A0A7W6BJG0"/>
<dbReference type="GO" id="GO:0016603">
    <property type="term" value="F:glutaminyl-peptide cyclotransferase activity"/>
    <property type="evidence" value="ECO:0007669"/>
    <property type="project" value="UniProtKB-EC"/>
</dbReference>
<name>A0A7W6BJG0_9SPHN</name>
<dbReference type="PANTHER" id="PTHR31270:SF1">
    <property type="entry name" value="GLUTAMINYL-PEPTIDE CYCLOTRANSFERASE"/>
    <property type="match status" value="1"/>
</dbReference>
<dbReference type="Pfam" id="PF05096">
    <property type="entry name" value="Glu_cyclase_2"/>
    <property type="match status" value="1"/>
</dbReference>
<dbReference type="Proteomes" id="UP000571950">
    <property type="component" value="Unassembled WGS sequence"/>
</dbReference>
<dbReference type="InterPro" id="IPR007788">
    <property type="entry name" value="QCT"/>
</dbReference>
<accession>A0A7W6BJG0</accession>
<dbReference type="EMBL" id="JACIDT010000005">
    <property type="protein sequence ID" value="MBB3926166.1"/>
    <property type="molecule type" value="Genomic_DNA"/>
</dbReference>
<keyword evidence="2" id="KW-0808">Transferase</keyword>
<comment type="caution">
    <text evidence="2">The sequence shown here is derived from an EMBL/GenBank/DDBJ whole genome shotgun (WGS) entry which is preliminary data.</text>
</comment>